<feature type="signal peptide" evidence="2">
    <location>
        <begin position="1"/>
        <end position="21"/>
    </location>
</feature>
<gene>
    <name evidence="3" type="ORF">Pan14r_49160</name>
</gene>
<comment type="caution">
    <text evidence="3">The sequence shown here is derived from an EMBL/GenBank/DDBJ whole genome shotgun (WGS) entry which is preliminary data.</text>
</comment>
<keyword evidence="4" id="KW-1185">Reference proteome</keyword>
<dbReference type="EMBL" id="SJPL01000001">
    <property type="protein sequence ID" value="TWT72596.1"/>
    <property type="molecule type" value="Genomic_DNA"/>
</dbReference>
<reference evidence="3 4" key="1">
    <citation type="submission" date="2019-02" db="EMBL/GenBank/DDBJ databases">
        <title>Deep-cultivation of Planctomycetes and their phenomic and genomic characterization uncovers novel biology.</title>
        <authorList>
            <person name="Wiegand S."/>
            <person name="Jogler M."/>
            <person name="Boedeker C."/>
            <person name="Pinto D."/>
            <person name="Vollmers J."/>
            <person name="Rivas-Marin E."/>
            <person name="Kohn T."/>
            <person name="Peeters S.H."/>
            <person name="Heuer A."/>
            <person name="Rast P."/>
            <person name="Oberbeckmann S."/>
            <person name="Bunk B."/>
            <person name="Jeske O."/>
            <person name="Meyerdierks A."/>
            <person name="Storesund J.E."/>
            <person name="Kallscheuer N."/>
            <person name="Luecker S."/>
            <person name="Lage O.M."/>
            <person name="Pohl T."/>
            <person name="Merkel B.J."/>
            <person name="Hornburger P."/>
            <person name="Mueller R.-W."/>
            <person name="Bruemmer F."/>
            <person name="Labrenz M."/>
            <person name="Spormann A.M."/>
            <person name="Op Den Camp H."/>
            <person name="Overmann J."/>
            <person name="Amann R."/>
            <person name="Jetten M.S.M."/>
            <person name="Mascher T."/>
            <person name="Medema M.H."/>
            <person name="Devos D.P."/>
            <person name="Kaster A.-K."/>
            <person name="Ovreas L."/>
            <person name="Rohde M."/>
            <person name="Galperin M.Y."/>
            <person name="Jogler C."/>
        </authorList>
    </citation>
    <scope>NUCLEOTIDE SEQUENCE [LARGE SCALE GENOMIC DNA]</scope>
    <source>
        <strain evidence="3 4">Pan14r</strain>
    </source>
</reference>
<accession>A0A5C5YA80</accession>
<evidence type="ECO:0000256" key="1">
    <source>
        <dbReference type="SAM" id="MobiDB-lite"/>
    </source>
</evidence>
<feature type="region of interest" description="Disordered" evidence="1">
    <location>
        <begin position="132"/>
        <end position="156"/>
    </location>
</feature>
<dbReference type="RefSeq" id="WP_165700997.1">
    <property type="nucleotide sequence ID" value="NZ_CP036319.1"/>
</dbReference>
<evidence type="ECO:0000256" key="2">
    <source>
        <dbReference type="SAM" id="SignalP"/>
    </source>
</evidence>
<protein>
    <recommendedName>
        <fullName evidence="5">PEGA domain-containing protein</fullName>
    </recommendedName>
</protein>
<proteinExistence type="predicted"/>
<dbReference type="AlphaFoldDB" id="A0A5C5YA80"/>
<sequence precursor="true">MVRRLIAWVALFALAPIVVLADDSVPSGHSTLHIVFITSHSQQRTSAIDGGQTSMVRVGDAIVPAADVRPIRITIDGGFVGHAMAGMWDVNPVFVLPEGNHKLQFELDGFDPVSTDIRVLGTKSKQYLLVNLPTDNPKRKRSASSADAPTEHPLND</sequence>
<keyword evidence="2" id="KW-0732">Signal</keyword>
<evidence type="ECO:0008006" key="5">
    <source>
        <dbReference type="Google" id="ProtNLM"/>
    </source>
</evidence>
<evidence type="ECO:0000313" key="3">
    <source>
        <dbReference type="EMBL" id="TWT72596.1"/>
    </source>
</evidence>
<feature type="chain" id="PRO_5022905506" description="PEGA domain-containing protein" evidence="2">
    <location>
        <begin position="22"/>
        <end position="156"/>
    </location>
</feature>
<name>A0A5C5YA80_9PLAN</name>
<evidence type="ECO:0000313" key="4">
    <source>
        <dbReference type="Proteomes" id="UP000317238"/>
    </source>
</evidence>
<dbReference type="Proteomes" id="UP000317238">
    <property type="component" value="Unassembled WGS sequence"/>
</dbReference>
<organism evidence="3 4">
    <name type="scientific">Crateriforma conspicua</name>
    <dbReference type="NCBI Taxonomy" id="2527996"/>
    <lineage>
        <taxon>Bacteria</taxon>
        <taxon>Pseudomonadati</taxon>
        <taxon>Planctomycetota</taxon>
        <taxon>Planctomycetia</taxon>
        <taxon>Planctomycetales</taxon>
        <taxon>Planctomycetaceae</taxon>
        <taxon>Crateriforma</taxon>
    </lineage>
</organism>